<feature type="domain" description="N-acetyltransferase" evidence="1">
    <location>
        <begin position="1"/>
        <end position="153"/>
    </location>
</feature>
<dbReference type="RefSeq" id="WP_145116193.1">
    <property type="nucleotide sequence ID" value="NZ_CP036349.1"/>
</dbReference>
<keyword evidence="2" id="KW-0808">Transferase</keyword>
<organism evidence="2 3">
    <name type="scientific">Botrimarina mediterranea</name>
    <dbReference type="NCBI Taxonomy" id="2528022"/>
    <lineage>
        <taxon>Bacteria</taxon>
        <taxon>Pseudomonadati</taxon>
        <taxon>Planctomycetota</taxon>
        <taxon>Planctomycetia</taxon>
        <taxon>Pirellulales</taxon>
        <taxon>Lacipirellulaceae</taxon>
        <taxon>Botrimarina</taxon>
    </lineage>
</organism>
<dbReference type="Gene3D" id="3.40.630.30">
    <property type="match status" value="1"/>
</dbReference>
<accession>A0A518KDW2</accession>
<dbReference type="PROSITE" id="PS51186">
    <property type="entry name" value="GNAT"/>
    <property type="match status" value="1"/>
</dbReference>
<dbReference type="SUPFAM" id="SSF55729">
    <property type="entry name" value="Acyl-CoA N-acyltransferases (Nat)"/>
    <property type="match status" value="1"/>
</dbReference>
<keyword evidence="3" id="KW-1185">Reference proteome</keyword>
<evidence type="ECO:0000313" key="3">
    <source>
        <dbReference type="Proteomes" id="UP000316426"/>
    </source>
</evidence>
<dbReference type="Pfam" id="PF00583">
    <property type="entry name" value="Acetyltransf_1"/>
    <property type="match status" value="1"/>
</dbReference>
<dbReference type="KEGG" id="bmei:Spa11_41720"/>
<evidence type="ECO:0000313" key="2">
    <source>
        <dbReference type="EMBL" id="QDV75949.1"/>
    </source>
</evidence>
<dbReference type="Proteomes" id="UP000316426">
    <property type="component" value="Chromosome"/>
</dbReference>
<protein>
    <submittedName>
        <fullName evidence="2">Acetyltransferase (GNAT) family protein</fullName>
    </submittedName>
</protein>
<proteinExistence type="predicted"/>
<sequence>MHVRPIQFGSLEYAAYCDLRHRFLREPLGLRLTPHDVEGEETQHLYGLFTEEPGNVTHLIGGLIGKADDDATPRADTVRLRQVVVSPDWRSQGAGRQLLLQSEQLLVKEGFRRFALYAREDAVGFYLRNGYQPTGKRAELIGLEHELLEKYAEG</sequence>
<name>A0A518KDW2_9BACT</name>
<dbReference type="GO" id="GO:0016747">
    <property type="term" value="F:acyltransferase activity, transferring groups other than amino-acyl groups"/>
    <property type="evidence" value="ECO:0007669"/>
    <property type="project" value="InterPro"/>
</dbReference>
<reference evidence="2 3" key="1">
    <citation type="submission" date="2019-02" db="EMBL/GenBank/DDBJ databases">
        <title>Deep-cultivation of Planctomycetes and their phenomic and genomic characterization uncovers novel biology.</title>
        <authorList>
            <person name="Wiegand S."/>
            <person name="Jogler M."/>
            <person name="Boedeker C."/>
            <person name="Pinto D."/>
            <person name="Vollmers J."/>
            <person name="Rivas-Marin E."/>
            <person name="Kohn T."/>
            <person name="Peeters S.H."/>
            <person name="Heuer A."/>
            <person name="Rast P."/>
            <person name="Oberbeckmann S."/>
            <person name="Bunk B."/>
            <person name="Jeske O."/>
            <person name="Meyerdierks A."/>
            <person name="Storesund J.E."/>
            <person name="Kallscheuer N."/>
            <person name="Luecker S."/>
            <person name="Lage O.M."/>
            <person name="Pohl T."/>
            <person name="Merkel B.J."/>
            <person name="Hornburger P."/>
            <person name="Mueller R.-W."/>
            <person name="Bruemmer F."/>
            <person name="Labrenz M."/>
            <person name="Spormann A.M."/>
            <person name="Op den Camp H."/>
            <person name="Overmann J."/>
            <person name="Amann R."/>
            <person name="Jetten M.S.M."/>
            <person name="Mascher T."/>
            <person name="Medema M.H."/>
            <person name="Devos D.P."/>
            <person name="Kaster A.-K."/>
            <person name="Ovreas L."/>
            <person name="Rohde M."/>
            <person name="Galperin M.Y."/>
            <person name="Jogler C."/>
        </authorList>
    </citation>
    <scope>NUCLEOTIDE SEQUENCE [LARGE SCALE GENOMIC DNA]</scope>
    <source>
        <strain evidence="2 3">Spa11</strain>
    </source>
</reference>
<dbReference type="InterPro" id="IPR016181">
    <property type="entry name" value="Acyl_CoA_acyltransferase"/>
</dbReference>
<gene>
    <name evidence="2" type="ORF">Spa11_41720</name>
</gene>
<evidence type="ECO:0000259" key="1">
    <source>
        <dbReference type="PROSITE" id="PS51186"/>
    </source>
</evidence>
<dbReference type="EMBL" id="CP036349">
    <property type="protein sequence ID" value="QDV75949.1"/>
    <property type="molecule type" value="Genomic_DNA"/>
</dbReference>
<dbReference type="InterPro" id="IPR000182">
    <property type="entry name" value="GNAT_dom"/>
</dbReference>
<dbReference type="AlphaFoldDB" id="A0A518KDW2"/>